<evidence type="ECO:0000313" key="2">
    <source>
        <dbReference type="EMBL" id="GEU50427.1"/>
    </source>
</evidence>
<proteinExistence type="predicted"/>
<organism evidence="2">
    <name type="scientific">Tanacetum cinerariifolium</name>
    <name type="common">Dalmatian daisy</name>
    <name type="synonym">Chrysanthemum cinerariifolium</name>
    <dbReference type="NCBI Taxonomy" id="118510"/>
    <lineage>
        <taxon>Eukaryota</taxon>
        <taxon>Viridiplantae</taxon>
        <taxon>Streptophyta</taxon>
        <taxon>Embryophyta</taxon>
        <taxon>Tracheophyta</taxon>
        <taxon>Spermatophyta</taxon>
        <taxon>Magnoliopsida</taxon>
        <taxon>eudicotyledons</taxon>
        <taxon>Gunneridae</taxon>
        <taxon>Pentapetalae</taxon>
        <taxon>asterids</taxon>
        <taxon>campanulids</taxon>
        <taxon>Asterales</taxon>
        <taxon>Asteraceae</taxon>
        <taxon>Asteroideae</taxon>
        <taxon>Anthemideae</taxon>
        <taxon>Anthemidinae</taxon>
        <taxon>Tanacetum</taxon>
    </lineage>
</organism>
<accession>A0A6L2KNW1</accession>
<dbReference type="AlphaFoldDB" id="A0A6L2KNW1"/>
<dbReference type="EMBL" id="BKCJ010002713">
    <property type="protein sequence ID" value="GEU50427.1"/>
    <property type="molecule type" value="Genomic_DNA"/>
</dbReference>
<feature type="region of interest" description="Disordered" evidence="1">
    <location>
        <begin position="1"/>
        <end position="27"/>
    </location>
</feature>
<reference evidence="2" key="1">
    <citation type="journal article" date="2019" name="Sci. Rep.">
        <title>Draft genome of Tanacetum cinerariifolium, the natural source of mosquito coil.</title>
        <authorList>
            <person name="Yamashiro T."/>
            <person name="Shiraishi A."/>
            <person name="Satake H."/>
            <person name="Nakayama K."/>
        </authorList>
    </citation>
    <scope>NUCLEOTIDE SEQUENCE</scope>
</reference>
<gene>
    <name evidence="2" type="ORF">Tci_022405</name>
</gene>
<protein>
    <submittedName>
        <fullName evidence="2">Uncharacterized protein</fullName>
    </submittedName>
</protein>
<comment type="caution">
    <text evidence="2">The sequence shown here is derived from an EMBL/GenBank/DDBJ whole genome shotgun (WGS) entry which is preliminary data.</text>
</comment>
<sequence>MDAEDSRALKRLSESQEDKASKKQNLDEKVEELKKHLMIVPNDEDDAYTEATPLALKIITFTTTQLILLVERKYPLIRITLEQMLNNVRLKVEEESEVSLELLSRSFGLYQSITYQPADRIWSLKLQSWVQPITTATGQPSILSPAVQQNSRHTHVVLTQARQTLSLVIAKAAFSSNGLPLPTGFCYASSEPRIEYGPNVMYTTLP</sequence>
<name>A0A6L2KNW1_TANCI</name>
<evidence type="ECO:0000256" key="1">
    <source>
        <dbReference type="SAM" id="MobiDB-lite"/>
    </source>
</evidence>